<gene>
    <name evidence="8" type="ORF">SAMN05660493_00854</name>
</gene>
<comment type="subcellular location">
    <subcellularLocation>
        <location evidence="1">Cell outer membrane</location>
    </subcellularLocation>
</comment>
<evidence type="ECO:0000256" key="1">
    <source>
        <dbReference type="ARBA" id="ARBA00004442"/>
    </source>
</evidence>
<accession>A0A1U7PWI8</accession>
<protein>
    <submittedName>
        <fullName evidence="8">SusD family protein</fullName>
    </submittedName>
</protein>
<feature type="domain" description="RagB/SusD" evidence="6">
    <location>
        <begin position="326"/>
        <end position="400"/>
    </location>
</feature>
<dbReference type="GO" id="GO:0009279">
    <property type="term" value="C:cell outer membrane"/>
    <property type="evidence" value="ECO:0007669"/>
    <property type="project" value="UniProtKB-SubCell"/>
</dbReference>
<proteinExistence type="inferred from homology"/>
<evidence type="ECO:0000313" key="8">
    <source>
        <dbReference type="EMBL" id="SIT96181.1"/>
    </source>
</evidence>
<dbReference type="Pfam" id="PF07980">
    <property type="entry name" value="SusD_RagB"/>
    <property type="match status" value="1"/>
</dbReference>
<evidence type="ECO:0000313" key="9">
    <source>
        <dbReference type="Proteomes" id="UP000187261"/>
    </source>
</evidence>
<dbReference type="EMBL" id="FTPU01000007">
    <property type="protein sequence ID" value="SIT96181.1"/>
    <property type="molecule type" value="Genomic_DNA"/>
</dbReference>
<evidence type="ECO:0000256" key="4">
    <source>
        <dbReference type="ARBA" id="ARBA00023136"/>
    </source>
</evidence>
<feature type="domain" description="SusD-like N-terminal" evidence="7">
    <location>
        <begin position="16"/>
        <end position="219"/>
    </location>
</feature>
<evidence type="ECO:0000256" key="5">
    <source>
        <dbReference type="ARBA" id="ARBA00023237"/>
    </source>
</evidence>
<keyword evidence="4" id="KW-0472">Membrane</keyword>
<evidence type="ECO:0000259" key="7">
    <source>
        <dbReference type="Pfam" id="PF14322"/>
    </source>
</evidence>
<dbReference type="InterPro" id="IPR033985">
    <property type="entry name" value="SusD-like_N"/>
</dbReference>
<evidence type="ECO:0000256" key="2">
    <source>
        <dbReference type="ARBA" id="ARBA00006275"/>
    </source>
</evidence>
<dbReference type="InterPro" id="IPR011990">
    <property type="entry name" value="TPR-like_helical_dom_sf"/>
</dbReference>
<dbReference type="Gene3D" id="1.25.40.390">
    <property type="match status" value="2"/>
</dbReference>
<dbReference type="STRING" id="1121284.SAMN05660493_00854"/>
<dbReference type="SUPFAM" id="SSF48452">
    <property type="entry name" value="TPR-like"/>
    <property type="match status" value="1"/>
</dbReference>
<dbReference type="Pfam" id="PF14322">
    <property type="entry name" value="SusD-like_3"/>
    <property type="match status" value="1"/>
</dbReference>
<dbReference type="Proteomes" id="UP000187261">
    <property type="component" value="Unassembled WGS sequence"/>
</dbReference>
<name>A0A1U7PWI8_9FLAO</name>
<sequence>MMLLAALLFSVSSCQDFLDEKADAQLTVPETVADHQALLDNYMVMNTEFTSAAIVSTDDYYLTDAQFNAIPFEENKRLYTWMPDRVAKASSLGNEWQSCYRAIYICNMVLYNLDQLKLKGTDADEVRGQALALRAARYLDAAQVWCLAYDPNTADHTLGLPIRLDPDMSIPSVRSTLRETYNQIIADLQAAIPLLPQKQVSRMRMSKDAAYGFLARAYLYMGDYQNALINAKQALAITGTLMDYSTLDLSATYSIANFNQEILFWCVSFYEPTIMQARIHRSMYDNYDNNDLRKYAFFRINDDNEIIFKGFYNRNNGPNPGVAVDELYLITAECEAELGNVQDAMAYLNTLLQNRWEPGTFTPYVATSRQEALAIIRKEREKEMPLRGTRWADVKRYNRDGANITLHRTVNGQSYELPPNDPRYAVAIPEEIIQIAGIPQNPR</sequence>
<evidence type="ECO:0000259" key="6">
    <source>
        <dbReference type="Pfam" id="PF07980"/>
    </source>
</evidence>
<keyword evidence="3" id="KW-0732">Signal</keyword>
<dbReference type="AlphaFoldDB" id="A0A1U7PWI8"/>
<dbReference type="InterPro" id="IPR012944">
    <property type="entry name" value="SusD_RagB_dom"/>
</dbReference>
<evidence type="ECO:0000256" key="3">
    <source>
        <dbReference type="ARBA" id="ARBA00022729"/>
    </source>
</evidence>
<reference evidence="9" key="1">
    <citation type="submission" date="2016-10" db="EMBL/GenBank/DDBJ databases">
        <authorList>
            <person name="Varghese N."/>
            <person name="Submissions S."/>
        </authorList>
    </citation>
    <scope>NUCLEOTIDE SEQUENCE [LARGE SCALE GENOMIC DNA]</scope>
    <source>
        <strain evidence="9">DSM 19482</strain>
    </source>
</reference>
<keyword evidence="5" id="KW-0998">Cell outer membrane</keyword>
<keyword evidence="9" id="KW-1185">Reference proteome</keyword>
<organism evidence="8 9">
    <name type="scientific">Epilithonimonas bovis DSM 19482</name>
    <dbReference type="NCBI Taxonomy" id="1121284"/>
    <lineage>
        <taxon>Bacteria</taxon>
        <taxon>Pseudomonadati</taxon>
        <taxon>Bacteroidota</taxon>
        <taxon>Flavobacteriia</taxon>
        <taxon>Flavobacteriales</taxon>
        <taxon>Weeksellaceae</taxon>
        <taxon>Chryseobacterium group</taxon>
        <taxon>Epilithonimonas</taxon>
    </lineage>
</organism>
<comment type="similarity">
    <text evidence="2">Belongs to the SusD family.</text>
</comment>